<evidence type="ECO:0000313" key="2">
    <source>
        <dbReference type="Proteomes" id="UP000467840"/>
    </source>
</evidence>
<comment type="caution">
    <text evidence="1">The sequence shown here is derived from an EMBL/GenBank/DDBJ whole genome shotgun (WGS) entry which is preliminary data.</text>
</comment>
<organism evidence="1 2">
    <name type="scientific">Hevea brasiliensis</name>
    <name type="common">Para rubber tree</name>
    <name type="synonym">Siphonia brasiliensis</name>
    <dbReference type="NCBI Taxonomy" id="3981"/>
    <lineage>
        <taxon>Eukaryota</taxon>
        <taxon>Viridiplantae</taxon>
        <taxon>Streptophyta</taxon>
        <taxon>Embryophyta</taxon>
        <taxon>Tracheophyta</taxon>
        <taxon>Spermatophyta</taxon>
        <taxon>Magnoliopsida</taxon>
        <taxon>eudicotyledons</taxon>
        <taxon>Gunneridae</taxon>
        <taxon>Pentapetalae</taxon>
        <taxon>rosids</taxon>
        <taxon>fabids</taxon>
        <taxon>Malpighiales</taxon>
        <taxon>Euphorbiaceae</taxon>
        <taxon>Crotonoideae</taxon>
        <taxon>Micrandreae</taxon>
        <taxon>Hevea</taxon>
    </lineage>
</organism>
<proteinExistence type="predicted"/>
<dbReference type="EMBL" id="JAAGAX010000005">
    <property type="protein sequence ID" value="KAF2315282.1"/>
    <property type="molecule type" value="Genomic_DNA"/>
</dbReference>
<dbReference type="PANTHER" id="PTHR31152:SF19">
    <property type="entry name" value="PLAC8 FAMILY PROTEIN"/>
    <property type="match status" value="1"/>
</dbReference>
<evidence type="ECO:0000313" key="1">
    <source>
        <dbReference type="EMBL" id="KAF2315282.1"/>
    </source>
</evidence>
<accession>A0A6A6MNC9</accession>
<protein>
    <recommendedName>
        <fullName evidence="3">PLAC8 family protein</fullName>
    </recommendedName>
</protein>
<dbReference type="AlphaFoldDB" id="A0A6A6MNC9"/>
<reference evidence="1 2" key="1">
    <citation type="journal article" date="2020" name="Mol. Plant">
        <title>The Chromosome-Based Rubber Tree Genome Provides New Insights into Spurge Genome Evolution and Rubber Biosynthesis.</title>
        <authorList>
            <person name="Liu J."/>
            <person name="Shi C."/>
            <person name="Shi C.C."/>
            <person name="Li W."/>
            <person name="Zhang Q.J."/>
            <person name="Zhang Y."/>
            <person name="Li K."/>
            <person name="Lu H.F."/>
            <person name="Shi C."/>
            <person name="Zhu S.T."/>
            <person name="Xiao Z.Y."/>
            <person name="Nan H."/>
            <person name="Yue Y."/>
            <person name="Zhu X.G."/>
            <person name="Wu Y."/>
            <person name="Hong X.N."/>
            <person name="Fan G.Y."/>
            <person name="Tong Y."/>
            <person name="Zhang D."/>
            <person name="Mao C.L."/>
            <person name="Liu Y.L."/>
            <person name="Hao S.J."/>
            <person name="Liu W.Q."/>
            <person name="Lv M.Q."/>
            <person name="Zhang H.B."/>
            <person name="Liu Y."/>
            <person name="Hu-Tang G.R."/>
            <person name="Wang J.P."/>
            <person name="Wang J.H."/>
            <person name="Sun Y.H."/>
            <person name="Ni S.B."/>
            <person name="Chen W.B."/>
            <person name="Zhang X.C."/>
            <person name="Jiao Y.N."/>
            <person name="Eichler E.E."/>
            <person name="Li G.H."/>
            <person name="Liu X."/>
            <person name="Gao L.Z."/>
        </authorList>
    </citation>
    <scope>NUCLEOTIDE SEQUENCE [LARGE SCALE GENOMIC DNA]</scope>
    <source>
        <strain evidence="2">cv. GT1</strain>
        <tissue evidence="1">Leaf</tissue>
    </source>
</reference>
<sequence>MGLDDRVEKMQMRQSYRNFWHTDLLSTVVADTPYCCFALFCGPCASYMLRRRALYNDMSRYICCAGYIPCSGKCGESHCPELCLCTEVFCCFSNSVASTRFLLQDEFNIQTTQCDNCIIGFMMCLQQLACICSLVACITGSDEIGDLADMLTCLADLVFCSVCPCIQTQHKIEMDKRDGKFGPQPVMAVPPMQQMSRIDQPTPPPVGYPPQQGMHLTGNPHPHMPKVILLPGTLLVLIHHHHTWCLSSSTWLSSGRLPQVNWTEMQSDKVIFTYCPVYSYNILQFSN</sequence>
<name>A0A6A6MNC9_HEVBR</name>
<gene>
    <name evidence="1" type="ORF">GH714_038694</name>
</gene>
<keyword evidence="2" id="KW-1185">Reference proteome</keyword>
<dbReference type="Proteomes" id="UP000467840">
    <property type="component" value="Chromosome 15"/>
</dbReference>
<evidence type="ECO:0008006" key="3">
    <source>
        <dbReference type="Google" id="ProtNLM"/>
    </source>
</evidence>
<dbReference type="PANTHER" id="PTHR31152">
    <property type="entry name" value="PLAC8 FAMILY PROTEIN"/>
    <property type="match status" value="1"/>
</dbReference>